<dbReference type="RefSeq" id="WP_271435449.1">
    <property type="nucleotide sequence ID" value="NZ_CP073355.1"/>
</dbReference>
<dbReference type="InterPro" id="IPR017985">
    <property type="entry name" value="MeTrfase_CN4_CS"/>
</dbReference>
<dbReference type="PROSITE" id="PS00093">
    <property type="entry name" value="N4_MTASE"/>
    <property type="match status" value="1"/>
</dbReference>
<dbReference type="GO" id="GO:0008170">
    <property type="term" value="F:N-methyltransferase activity"/>
    <property type="evidence" value="ECO:0007669"/>
    <property type="project" value="InterPro"/>
</dbReference>
<dbReference type="REBASE" id="624414">
    <property type="entry name" value="M.SbaFIF22ORF495P"/>
</dbReference>
<keyword evidence="11" id="KW-1185">Reference proteome</keyword>
<dbReference type="PRINTS" id="PR00508">
    <property type="entry name" value="S21N4MTFRASE"/>
</dbReference>
<keyword evidence="2" id="KW-0489">Methyltransferase</keyword>
<organism evidence="10 11">
    <name type="scientific">Thermospira aquatica</name>
    <dbReference type="NCBI Taxonomy" id="2828656"/>
    <lineage>
        <taxon>Bacteria</taxon>
        <taxon>Pseudomonadati</taxon>
        <taxon>Spirochaetota</taxon>
        <taxon>Spirochaetia</taxon>
        <taxon>Brevinematales</taxon>
        <taxon>Thermospiraceae</taxon>
        <taxon>Thermospira</taxon>
    </lineage>
</organism>
<dbReference type="AlphaFoldDB" id="A0AAX3BDD8"/>
<dbReference type="EMBL" id="CP073355">
    <property type="protein sequence ID" value="URA10318.1"/>
    <property type="molecule type" value="Genomic_DNA"/>
</dbReference>
<evidence type="ECO:0000256" key="3">
    <source>
        <dbReference type="ARBA" id="ARBA00022679"/>
    </source>
</evidence>
<evidence type="ECO:0000256" key="1">
    <source>
        <dbReference type="ARBA" id="ARBA00010203"/>
    </source>
</evidence>
<evidence type="ECO:0000256" key="4">
    <source>
        <dbReference type="ARBA" id="ARBA00022691"/>
    </source>
</evidence>
<keyword evidence="5" id="KW-0680">Restriction system</keyword>
<evidence type="ECO:0000313" key="11">
    <source>
        <dbReference type="Proteomes" id="UP001056539"/>
    </source>
</evidence>
<dbReference type="Pfam" id="PF01555">
    <property type="entry name" value="N6_N4_Mtase"/>
    <property type="match status" value="1"/>
</dbReference>
<comment type="catalytic activity">
    <reaction evidence="7">
        <text>a 2'-deoxycytidine in DNA + S-adenosyl-L-methionine = an N(4)-methyl-2'-deoxycytidine in DNA + S-adenosyl-L-homocysteine + H(+)</text>
        <dbReference type="Rhea" id="RHEA:16857"/>
        <dbReference type="Rhea" id="RHEA-COMP:11369"/>
        <dbReference type="Rhea" id="RHEA-COMP:13674"/>
        <dbReference type="ChEBI" id="CHEBI:15378"/>
        <dbReference type="ChEBI" id="CHEBI:57856"/>
        <dbReference type="ChEBI" id="CHEBI:59789"/>
        <dbReference type="ChEBI" id="CHEBI:85452"/>
        <dbReference type="ChEBI" id="CHEBI:137933"/>
        <dbReference type="EC" id="2.1.1.113"/>
    </reaction>
</comment>
<dbReference type="GO" id="GO:0015667">
    <property type="term" value="F:site-specific DNA-methyltransferase (cytosine-N4-specific) activity"/>
    <property type="evidence" value="ECO:0007669"/>
    <property type="project" value="UniProtKB-EC"/>
</dbReference>
<proteinExistence type="inferred from homology"/>
<dbReference type="EC" id="2.1.1.-" evidence="8"/>
<protein>
    <recommendedName>
        <fullName evidence="8">Methyltransferase</fullName>
        <ecNumber evidence="8">2.1.1.-</ecNumber>
    </recommendedName>
</protein>
<gene>
    <name evidence="10" type="ORF">KDW03_00495</name>
</gene>
<dbReference type="InterPro" id="IPR001091">
    <property type="entry name" value="RM_Methyltransferase"/>
</dbReference>
<dbReference type="GO" id="GO:0032259">
    <property type="term" value="P:methylation"/>
    <property type="evidence" value="ECO:0007669"/>
    <property type="project" value="UniProtKB-KW"/>
</dbReference>
<dbReference type="InterPro" id="IPR002941">
    <property type="entry name" value="DNA_methylase_N4/N6"/>
</dbReference>
<evidence type="ECO:0000256" key="6">
    <source>
        <dbReference type="ARBA" id="ARBA00023125"/>
    </source>
</evidence>
<evidence type="ECO:0000313" key="10">
    <source>
        <dbReference type="EMBL" id="URA10318.1"/>
    </source>
</evidence>
<dbReference type="Gene3D" id="3.40.50.150">
    <property type="entry name" value="Vaccinia Virus protein VP39"/>
    <property type="match status" value="1"/>
</dbReference>
<dbReference type="InterPro" id="IPR029063">
    <property type="entry name" value="SAM-dependent_MTases_sf"/>
</dbReference>
<sequence>MKIIIGDSRQMVEISNESIALVVTSPPYWNIKDYGIKGQIGYGQTLHEYLKDLYRVWKECFRVLLPGRRLCINIGDQFARSILYGRYKVIPLHAEIISQCEDIGFDYMGSIIWQKKTTMNTTGGATVMGSYPYPPNGIIEIDYEFILVFKKPGNGNAIQSEIKKESILSKEDWKNYFKGHWNFGGAKQIAHEAMFPEELPLRLIKMFSFVGETVLDPFLGSGTTMKAALKLRRNAIGYEINPDFLKIIKDKIREEENLFYNINIEIIHRESSPEIETVQYKPIIKDAKPEIDPKKINFKNGSYYKVSEVLNSYTLKLNSGLVVKLLGIVIKEEEKVLTYLKEKILNKEIIIKFDKNISYSEEPLEVYVYLKNKIFINLYLIKSGMAIADRTRNYVYKEKFIKEEKSQLCQKNGF</sequence>
<dbReference type="SUPFAM" id="SSF50199">
    <property type="entry name" value="Staphylococcal nuclease"/>
    <property type="match status" value="1"/>
</dbReference>
<dbReference type="Proteomes" id="UP001056539">
    <property type="component" value="Chromosome"/>
</dbReference>
<keyword evidence="4" id="KW-0949">S-adenosyl-L-methionine</keyword>
<evidence type="ECO:0000256" key="2">
    <source>
        <dbReference type="ARBA" id="ARBA00022603"/>
    </source>
</evidence>
<dbReference type="GO" id="GO:0003677">
    <property type="term" value="F:DNA binding"/>
    <property type="evidence" value="ECO:0007669"/>
    <property type="project" value="UniProtKB-KW"/>
</dbReference>
<evidence type="ECO:0000256" key="8">
    <source>
        <dbReference type="RuleBase" id="RU362026"/>
    </source>
</evidence>
<feature type="domain" description="DNA methylase N-4/N-6" evidence="9">
    <location>
        <begin position="19"/>
        <end position="249"/>
    </location>
</feature>
<comment type="similarity">
    <text evidence="1">Belongs to the N(4)/N(6)-methyltransferase family. N(4) subfamily.</text>
</comment>
<keyword evidence="3" id="KW-0808">Transferase</keyword>
<name>A0AAX3BDD8_9SPIR</name>
<dbReference type="InterPro" id="IPR035437">
    <property type="entry name" value="SNase_OB-fold_sf"/>
</dbReference>
<dbReference type="GO" id="GO:0009307">
    <property type="term" value="P:DNA restriction-modification system"/>
    <property type="evidence" value="ECO:0007669"/>
    <property type="project" value="UniProtKB-KW"/>
</dbReference>
<reference evidence="10" key="1">
    <citation type="submission" date="2021-04" db="EMBL/GenBank/DDBJ databases">
        <authorList>
            <person name="Postec A."/>
        </authorList>
    </citation>
    <scope>NUCLEOTIDE SEQUENCE</scope>
    <source>
        <strain evidence="10">F1F22</strain>
    </source>
</reference>
<accession>A0AAX3BDD8</accession>
<evidence type="ECO:0000259" key="9">
    <source>
        <dbReference type="Pfam" id="PF01555"/>
    </source>
</evidence>
<evidence type="ECO:0000256" key="5">
    <source>
        <dbReference type="ARBA" id="ARBA00022747"/>
    </source>
</evidence>
<evidence type="ECO:0000256" key="7">
    <source>
        <dbReference type="ARBA" id="ARBA00049120"/>
    </source>
</evidence>
<dbReference type="KEGG" id="taqu:KDW03_00495"/>
<keyword evidence="6" id="KW-0238">DNA-binding</keyword>
<reference evidence="10" key="2">
    <citation type="submission" date="2022-06" db="EMBL/GenBank/DDBJ databases">
        <title>Thermospira aquatica gen. nov., sp. nov.</title>
        <authorList>
            <person name="Ben Ali Gam Z."/>
            <person name="Labat M."/>
        </authorList>
    </citation>
    <scope>NUCLEOTIDE SEQUENCE</scope>
    <source>
        <strain evidence="10">F1F22</strain>
    </source>
</reference>
<dbReference type="SUPFAM" id="SSF53335">
    <property type="entry name" value="S-adenosyl-L-methionine-dependent methyltransferases"/>
    <property type="match status" value="1"/>
</dbReference>